<dbReference type="EMBL" id="OC915481">
    <property type="protein sequence ID" value="CAD7640637.1"/>
    <property type="molecule type" value="Genomic_DNA"/>
</dbReference>
<dbReference type="Pfam" id="PF21298">
    <property type="entry name" value="TopBP1_BRCT0"/>
    <property type="match status" value="1"/>
</dbReference>
<feature type="domain" description="BRCT" evidence="3">
    <location>
        <begin position="430"/>
        <end position="520"/>
    </location>
</feature>
<evidence type="ECO:0000259" key="3">
    <source>
        <dbReference type="PROSITE" id="PS50172"/>
    </source>
</evidence>
<dbReference type="InterPro" id="IPR036420">
    <property type="entry name" value="BRCT_dom_sf"/>
</dbReference>
<dbReference type="Pfam" id="PF00533">
    <property type="entry name" value="BRCT"/>
    <property type="match status" value="2"/>
</dbReference>
<feature type="region of interest" description="Disordered" evidence="2">
    <location>
        <begin position="25"/>
        <end position="45"/>
    </location>
</feature>
<feature type="region of interest" description="Disordered" evidence="2">
    <location>
        <begin position="352"/>
        <end position="392"/>
    </location>
</feature>
<keyword evidence="5" id="KW-1185">Reference proteome</keyword>
<dbReference type="AlphaFoldDB" id="A0A7R9LFL6"/>
<dbReference type="OrthoDB" id="6505700at2759"/>
<accession>A0A7R9LFL6</accession>
<dbReference type="Proteomes" id="UP000728032">
    <property type="component" value="Unassembled WGS sequence"/>
</dbReference>
<feature type="domain" description="BRCT" evidence="3">
    <location>
        <begin position="260"/>
        <end position="350"/>
    </location>
</feature>
<feature type="domain" description="BRCT" evidence="3">
    <location>
        <begin position="166"/>
        <end position="240"/>
    </location>
</feature>
<dbReference type="PROSITE" id="PS50172">
    <property type="entry name" value="BRCT"/>
    <property type="match status" value="3"/>
</dbReference>
<dbReference type="GO" id="GO:0006270">
    <property type="term" value="P:DNA replication initiation"/>
    <property type="evidence" value="ECO:0007669"/>
    <property type="project" value="TreeGrafter"/>
</dbReference>
<dbReference type="SUPFAM" id="SSF52113">
    <property type="entry name" value="BRCT domain"/>
    <property type="match status" value="3"/>
</dbReference>
<dbReference type="InterPro" id="IPR001357">
    <property type="entry name" value="BRCT_dom"/>
</dbReference>
<dbReference type="GO" id="GO:0007095">
    <property type="term" value="P:mitotic G2 DNA damage checkpoint signaling"/>
    <property type="evidence" value="ECO:0007669"/>
    <property type="project" value="TreeGrafter"/>
</dbReference>
<evidence type="ECO:0000313" key="5">
    <source>
        <dbReference type="Proteomes" id="UP000728032"/>
    </source>
</evidence>
<dbReference type="PANTHER" id="PTHR13561">
    <property type="entry name" value="DNA REPLICATION REGULATOR DPB11-RELATED"/>
    <property type="match status" value="1"/>
</dbReference>
<reference evidence="4" key="1">
    <citation type="submission" date="2020-11" db="EMBL/GenBank/DDBJ databases">
        <authorList>
            <person name="Tran Van P."/>
        </authorList>
    </citation>
    <scope>NUCLEOTIDE SEQUENCE</scope>
</reference>
<dbReference type="GO" id="GO:0033314">
    <property type="term" value="P:mitotic DNA replication checkpoint signaling"/>
    <property type="evidence" value="ECO:0007669"/>
    <property type="project" value="TreeGrafter"/>
</dbReference>
<feature type="compositionally biased region" description="Low complexity" evidence="2">
    <location>
        <begin position="34"/>
        <end position="45"/>
    </location>
</feature>
<gene>
    <name evidence="4" type="ORF">ONB1V03_LOCUS2661</name>
</gene>
<dbReference type="CDD" id="cd17731">
    <property type="entry name" value="BRCT_TopBP1_rpt2_like"/>
    <property type="match status" value="1"/>
</dbReference>
<organism evidence="4">
    <name type="scientific">Oppiella nova</name>
    <dbReference type="NCBI Taxonomy" id="334625"/>
    <lineage>
        <taxon>Eukaryota</taxon>
        <taxon>Metazoa</taxon>
        <taxon>Ecdysozoa</taxon>
        <taxon>Arthropoda</taxon>
        <taxon>Chelicerata</taxon>
        <taxon>Arachnida</taxon>
        <taxon>Acari</taxon>
        <taxon>Acariformes</taxon>
        <taxon>Sarcoptiformes</taxon>
        <taxon>Oribatida</taxon>
        <taxon>Brachypylina</taxon>
        <taxon>Oppioidea</taxon>
        <taxon>Oppiidae</taxon>
        <taxon>Oppiella</taxon>
    </lineage>
</organism>
<dbReference type="PANTHER" id="PTHR13561:SF20">
    <property type="entry name" value="DNA TOPOISOMERASE 2-BINDING PROTEIN 1"/>
    <property type="match status" value="1"/>
</dbReference>
<dbReference type="CDD" id="cd00027">
    <property type="entry name" value="BRCT"/>
    <property type="match status" value="1"/>
</dbReference>
<keyword evidence="1" id="KW-0677">Repeat</keyword>
<dbReference type="SMART" id="SM00292">
    <property type="entry name" value="BRCT"/>
    <property type="match status" value="3"/>
</dbReference>
<sequence length="594" mass="67470">MDNNIEDNYQEMEVKREMTADEVDDGVEGRGDEVTTTTCESPQTTTAEHVMDTKIRIYCIETKTFKSSSQSGHSIGRQPKTMQMAFTAMKSHKFDTNWINEDEVVSNEWSHGFRRSLFILDSFDGRAYEFLRSRSARVVGPLSILFCYSHECVQRFKNIPEKPFPLFSQCMRKLFVSISGFDGQRKRELIARIERMCGHYSKDYTRRVTHLVTDSVRTKKYRVAKQCGSAVMSSHWVDDCWNIHQHDLMSAADPDIVGKYKLKIFNKLLITVSQVDLQERNEVQEIVNSNGGVYSPSLKLNANNCILLLKEASGDKFKYAQMKGIPCLDVQWLYDSLGKGFTQSEEKYIIRSDSQQTSHQKSQKLANNSNQLNKLDSNVMNQSTDSRSDTKIMSRTSITSVPNTETICHSTDNPNEDIIQRIDDLIKNRNDEPILEGCEAFLFGFKRPVFEAIKSALLSSGCFVLNEFKDTITHVIVGPDGDQSEVFNMCANKSCKIVTIGWLYQCLANNECCDSSAYEMKRPKEQLQSNGSQAKRRKTEHTFEGPLTVVSPKALKRGSEDSRLNSKYNHMSIGVGLGFGVMDVQWDDSSQSVD</sequence>
<dbReference type="InterPro" id="IPR049542">
    <property type="entry name" value="TopBP1-like_BRCT0"/>
</dbReference>
<feature type="compositionally biased region" description="Polar residues" evidence="2">
    <location>
        <begin position="352"/>
        <end position="385"/>
    </location>
</feature>
<dbReference type="EMBL" id="CAJPVJ010000656">
    <property type="protein sequence ID" value="CAG2163077.1"/>
    <property type="molecule type" value="Genomic_DNA"/>
</dbReference>
<evidence type="ECO:0000313" key="4">
    <source>
        <dbReference type="EMBL" id="CAD7640637.1"/>
    </source>
</evidence>
<evidence type="ECO:0000256" key="2">
    <source>
        <dbReference type="SAM" id="MobiDB-lite"/>
    </source>
</evidence>
<protein>
    <recommendedName>
        <fullName evidence="3">BRCT domain-containing protein</fullName>
    </recommendedName>
</protein>
<dbReference type="InterPro" id="IPR059215">
    <property type="entry name" value="BRCT2_TopBP1-like"/>
</dbReference>
<name>A0A7R9LFL6_9ACAR</name>
<dbReference type="Gene3D" id="3.40.50.10190">
    <property type="entry name" value="BRCT domain"/>
    <property type="match status" value="4"/>
</dbReference>
<evidence type="ECO:0000256" key="1">
    <source>
        <dbReference type="ARBA" id="ARBA00022737"/>
    </source>
</evidence>
<dbReference type="Pfam" id="PF12738">
    <property type="entry name" value="PTCB-BRCT"/>
    <property type="match status" value="1"/>
</dbReference>
<proteinExistence type="predicted"/>